<comment type="subcellular location">
    <subcellularLocation>
        <location evidence="1">Cytoplasm</location>
    </subcellularLocation>
    <subcellularLocation>
        <location evidence="2">Lipid droplet</location>
    </subcellularLocation>
    <subcellularLocation>
        <location evidence="3">Secreted</location>
    </subcellularLocation>
</comment>
<feature type="domain" description="Vitellogenin" evidence="20">
    <location>
        <begin position="40"/>
        <end position="268"/>
    </location>
</feature>
<name>A0ABS2YL02_POLSP</name>
<keyword evidence="11" id="KW-0427">LDL</keyword>
<dbReference type="PANTHER" id="PTHR13769">
    <property type="entry name" value="APOLIPOPROTEIN B"/>
    <property type="match status" value="1"/>
</dbReference>
<protein>
    <submittedName>
        <fullName evidence="21">APOB protein</fullName>
    </submittedName>
</protein>
<evidence type="ECO:0000313" key="21">
    <source>
        <dbReference type="EMBL" id="MBN3287200.1"/>
    </source>
</evidence>
<evidence type="ECO:0000256" key="6">
    <source>
        <dbReference type="ARBA" id="ARBA00022513"/>
    </source>
</evidence>
<keyword evidence="22" id="KW-1185">Reference proteome</keyword>
<evidence type="ECO:0000256" key="9">
    <source>
        <dbReference type="ARBA" id="ARBA00022674"/>
    </source>
</evidence>
<proteinExistence type="predicted"/>
<keyword evidence="4" id="KW-0813">Transport</keyword>
<keyword evidence="16" id="KW-0753">Steroid metabolism</keyword>
<keyword evidence="14" id="KW-0443">Lipid metabolism</keyword>
<dbReference type="EMBL" id="JAAWVQ010164079">
    <property type="protein sequence ID" value="MBN3287200.1"/>
    <property type="molecule type" value="Genomic_DNA"/>
</dbReference>
<dbReference type="Gene3D" id="2.30.230.10">
    <property type="entry name" value="Lipovitellin, beta-sheet shell regions, chain A"/>
    <property type="match status" value="1"/>
</dbReference>
<evidence type="ECO:0000256" key="5">
    <source>
        <dbReference type="ARBA" id="ARBA00022490"/>
    </source>
</evidence>
<feature type="signal peptide" evidence="19">
    <location>
        <begin position="1"/>
        <end position="19"/>
    </location>
</feature>
<gene>
    <name evidence="21" type="primary">Apob_2</name>
    <name evidence="21" type="ORF">GTO93_0001072</name>
</gene>
<keyword evidence="10" id="KW-0551">Lipid droplet</keyword>
<dbReference type="InterPro" id="IPR052418">
    <property type="entry name" value="Apolipoprotein_B"/>
</dbReference>
<evidence type="ECO:0000256" key="14">
    <source>
        <dbReference type="ARBA" id="ARBA00023098"/>
    </source>
</evidence>
<evidence type="ECO:0000256" key="1">
    <source>
        <dbReference type="ARBA" id="ARBA00004496"/>
    </source>
</evidence>
<keyword evidence="13" id="KW-0445">Lipid transport</keyword>
<evidence type="ECO:0000256" key="13">
    <source>
        <dbReference type="ARBA" id="ARBA00023055"/>
    </source>
</evidence>
<dbReference type="Proteomes" id="UP001166093">
    <property type="component" value="Unassembled WGS sequence"/>
</dbReference>
<keyword evidence="9" id="KW-0358">Heparin-binding</keyword>
<keyword evidence="6" id="KW-0162">Chylomicron</keyword>
<keyword evidence="15" id="KW-1207">Sterol metabolism</keyword>
<dbReference type="PROSITE" id="PS51211">
    <property type="entry name" value="VITELLOGENIN"/>
    <property type="match status" value="1"/>
</dbReference>
<accession>A0ABS2YL02</accession>
<sequence>MMGSQKLCLLLLLGTYTFAQQGDDSTEDQGLSCLKEESRFKHFKKYTYRYEAESLNGVAGTAALKNSPKVTCTAELEVPQSCSFVLRTSDCSLSEVAVIDPQGQLIYRLAPNTDEFKAAMAKYVLKFSIQGRDSVSLYPDSGESENILNMKRGIITALMAPMESNENIKTIPMDTVYGKCDSELTVNTRKADSSATDITVTRDLIKCQSFVPMRGYVSPLALITGMNTPLSTLISSSQSCKYVLDTKRRHVIDATCTEKHVFLPFSHK</sequence>
<keyword evidence="7" id="KW-0964">Secreted</keyword>
<dbReference type="Pfam" id="PF01347">
    <property type="entry name" value="Vitellogenin_N"/>
    <property type="match status" value="1"/>
</dbReference>
<evidence type="ECO:0000256" key="10">
    <source>
        <dbReference type="ARBA" id="ARBA00022677"/>
    </source>
</evidence>
<comment type="caution">
    <text evidence="18">Lacks conserved residue(s) required for the propagation of feature annotation.</text>
</comment>
<evidence type="ECO:0000256" key="12">
    <source>
        <dbReference type="ARBA" id="ARBA00022729"/>
    </source>
</evidence>
<evidence type="ECO:0000256" key="16">
    <source>
        <dbReference type="ARBA" id="ARBA00023221"/>
    </source>
</evidence>
<feature type="chain" id="PRO_5046857809" evidence="19">
    <location>
        <begin position="20"/>
        <end position="268"/>
    </location>
</feature>
<evidence type="ECO:0000256" key="8">
    <source>
        <dbReference type="ARBA" id="ARBA00022548"/>
    </source>
</evidence>
<dbReference type="InterPro" id="IPR001747">
    <property type="entry name" value="Vitellogenin_N"/>
</dbReference>
<comment type="caution">
    <text evidence="21">The sequence shown here is derived from an EMBL/GenBank/DDBJ whole genome shotgun (WGS) entry which is preliminary data.</text>
</comment>
<dbReference type="InterPro" id="IPR015819">
    <property type="entry name" value="Lipid_transp_b-sht_shell"/>
</dbReference>
<organism evidence="21 22">
    <name type="scientific">Polyodon spathula</name>
    <name type="common">North American paddlefish</name>
    <name type="synonym">Squalus spathula</name>
    <dbReference type="NCBI Taxonomy" id="7913"/>
    <lineage>
        <taxon>Eukaryota</taxon>
        <taxon>Metazoa</taxon>
        <taxon>Chordata</taxon>
        <taxon>Craniata</taxon>
        <taxon>Vertebrata</taxon>
        <taxon>Euteleostomi</taxon>
        <taxon>Actinopterygii</taxon>
        <taxon>Chondrostei</taxon>
        <taxon>Acipenseriformes</taxon>
        <taxon>Polyodontidae</taxon>
        <taxon>Polyodon</taxon>
    </lineage>
</organism>
<keyword evidence="8" id="KW-0153">Cholesterol metabolism</keyword>
<dbReference type="InterPro" id="IPR015816">
    <property type="entry name" value="Vitellinogen_b-sht_N"/>
</dbReference>
<keyword evidence="5" id="KW-0963">Cytoplasm</keyword>
<dbReference type="SUPFAM" id="SSF56968">
    <property type="entry name" value="Lipovitellin-phosvitin complex, beta-sheet shell regions"/>
    <property type="match status" value="1"/>
</dbReference>
<evidence type="ECO:0000256" key="11">
    <source>
        <dbReference type="ARBA" id="ARBA00022710"/>
    </source>
</evidence>
<evidence type="ECO:0000256" key="18">
    <source>
        <dbReference type="PROSITE-ProRule" id="PRU00557"/>
    </source>
</evidence>
<keyword evidence="12 19" id="KW-0732">Signal</keyword>
<feature type="non-terminal residue" evidence="21">
    <location>
        <position position="1"/>
    </location>
</feature>
<evidence type="ECO:0000256" key="19">
    <source>
        <dbReference type="SAM" id="SignalP"/>
    </source>
</evidence>
<evidence type="ECO:0000256" key="4">
    <source>
        <dbReference type="ARBA" id="ARBA00022448"/>
    </source>
</evidence>
<evidence type="ECO:0000256" key="7">
    <source>
        <dbReference type="ARBA" id="ARBA00022525"/>
    </source>
</evidence>
<reference evidence="21" key="1">
    <citation type="journal article" date="2021" name="Cell">
        <title>Tracing the genetic footprints of vertebrate landing in non-teleost ray-finned fishes.</title>
        <authorList>
            <person name="Bi X."/>
            <person name="Wang K."/>
            <person name="Yang L."/>
            <person name="Pan H."/>
            <person name="Jiang H."/>
            <person name="Wei Q."/>
            <person name="Fang M."/>
            <person name="Yu H."/>
            <person name="Zhu C."/>
            <person name="Cai Y."/>
            <person name="He Y."/>
            <person name="Gan X."/>
            <person name="Zeng H."/>
            <person name="Yu D."/>
            <person name="Zhu Y."/>
            <person name="Jiang H."/>
            <person name="Qiu Q."/>
            <person name="Yang H."/>
            <person name="Zhang Y.E."/>
            <person name="Wang W."/>
            <person name="Zhu M."/>
            <person name="He S."/>
            <person name="Zhang G."/>
        </authorList>
    </citation>
    <scope>NUCLEOTIDE SEQUENCE</scope>
    <source>
        <strain evidence="21">Pddl_001</strain>
    </source>
</reference>
<keyword evidence="17" id="KW-0850">VLDL</keyword>
<evidence type="ECO:0000256" key="2">
    <source>
        <dbReference type="ARBA" id="ARBA00004502"/>
    </source>
</evidence>
<evidence type="ECO:0000256" key="17">
    <source>
        <dbReference type="ARBA" id="ARBA00023313"/>
    </source>
</evidence>
<evidence type="ECO:0000256" key="15">
    <source>
        <dbReference type="ARBA" id="ARBA00023166"/>
    </source>
</evidence>
<evidence type="ECO:0000259" key="20">
    <source>
        <dbReference type="PROSITE" id="PS51211"/>
    </source>
</evidence>
<feature type="non-terminal residue" evidence="21">
    <location>
        <position position="268"/>
    </location>
</feature>
<dbReference type="PANTHER" id="PTHR13769:SF1">
    <property type="entry name" value="APOLIPOPROTEIN B-100"/>
    <property type="match status" value="1"/>
</dbReference>
<evidence type="ECO:0000256" key="3">
    <source>
        <dbReference type="ARBA" id="ARBA00004613"/>
    </source>
</evidence>
<evidence type="ECO:0000313" key="22">
    <source>
        <dbReference type="Proteomes" id="UP001166093"/>
    </source>
</evidence>